<accession>A0A3P5Y2Z7</accession>
<reference evidence="1 2" key="1">
    <citation type="submission" date="2018-10" db="EMBL/GenBank/DDBJ databases">
        <authorList>
            <consortium name="Molecular Microbiology and Infection Unit (UMMI)"/>
            <person name="Machado M."/>
        </authorList>
    </citation>
    <scope>NUCLEOTIDE SEQUENCE [LARGE SCALE GENOMIC DNA]</scope>
    <source>
        <strain evidence="1">FMV2238.02</strain>
    </source>
</reference>
<evidence type="ECO:0000313" key="1">
    <source>
        <dbReference type="EMBL" id="VDC44012.1"/>
    </source>
</evidence>
<dbReference type="Proteomes" id="UP000280759">
    <property type="component" value="Unassembled WGS sequence"/>
</dbReference>
<sequence>MYVLNLRFVSACITLFLVAGICAALFGTFGFHIFFLLCLYGFFRKFLSDGGAIIAILILLVLCGGGPLLLSAALSLFFIVLLGVVGIIALMWLWVALTKKRRKL</sequence>
<gene>
    <name evidence="1" type="ORF">FMV2238Y02_24480</name>
</gene>
<name>A0A3P5Y2Z7_STRCB</name>
<keyword evidence="2" id="KW-1185">Reference proteome</keyword>
<dbReference type="AlphaFoldDB" id="A0A3P5Y2Z7"/>
<organism evidence="1 2">
    <name type="scientific">Streptococcus canis</name>
    <dbReference type="NCBI Taxonomy" id="1329"/>
    <lineage>
        <taxon>Bacteria</taxon>
        <taxon>Bacillati</taxon>
        <taxon>Bacillota</taxon>
        <taxon>Bacilli</taxon>
        <taxon>Lactobacillales</taxon>
        <taxon>Streptococcaceae</taxon>
        <taxon>Streptococcus</taxon>
    </lineage>
</organism>
<protein>
    <submittedName>
        <fullName evidence="1">Uncharacterized protein</fullName>
    </submittedName>
</protein>
<dbReference type="EMBL" id="UXEP01000118">
    <property type="protein sequence ID" value="VDC44012.1"/>
    <property type="molecule type" value="Genomic_DNA"/>
</dbReference>
<dbReference type="RefSeq" id="WP_003045380.1">
    <property type="nucleotide sequence ID" value="NZ_BLKN01000007.1"/>
</dbReference>
<evidence type="ECO:0000313" key="2">
    <source>
        <dbReference type="Proteomes" id="UP000280759"/>
    </source>
</evidence>
<proteinExistence type="predicted"/>